<organism evidence="1 2">
    <name type="scientific">Candidatus Desulfosporosinus infrequens</name>
    <dbReference type="NCBI Taxonomy" id="2043169"/>
    <lineage>
        <taxon>Bacteria</taxon>
        <taxon>Bacillati</taxon>
        <taxon>Bacillota</taxon>
        <taxon>Clostridia</taxon>
        <taxon>Eubacteriales</taxon>
        <taxon>Desulfitobacteriaceae</taxon>
        <taxon>Desulfosporosinus</taxon>
    </lineage>
</organism>
<evidence type="ECO:0000313" key="1">
    <source>
        <dbReference type="EMBL" id="SPF42385.1"/>
    </source>
</evidence>
<dbReference type="OrthoDB" id="9816453at2"/>
<proteinExistence type="predicted"/>
<dbReference type="AlphaFoldDB" id="A0A2U3KRU4"/>
<accession>A0A2U3KRU4</accession>
<protein>
    <submittedName>
        <fullName evidence="1">BlaR1 peptidase M56 family protein</fullName>
    </submittedName>
</protein>
<dbReference type="Proteomes" id="UP000238916">
    <property type="component" value="Unassembled WGS sequence"/>
</dbReference>
<reference evidence="2" key="1">
    <citation type="submission" date="2018-02" db="EMBL/GenBank/DDBJ databases">
        <authorList>
            <person name="Hausmann B."/>
        </authorList>
    </citation>
    <scope>NUCLEOTIDE SEQUENCE [LARGE SCALE GENOMIC DNA]</scope>
    <source>
        <strain evidence="2">Peat soil MAG SbF1</strain>
    </source>
</reference>
<sequence>MEVSISDDLPDGTYWSPNDQRSVISKVLSWLKTAMPYTVKVPESEDVGVFFGKIGPSILDISALSQHEIIYPAWYTKRDGQKNDAYSVVHYVQNVVAFENGKEITYLESEPLYNWLKDNEWKKEFIEP</sequence>
<gene>
    <name evidence="1" type="ORF">SBF1_2620012</name>
</gene>
<name>A0A2U3KRU4_9FIRM</name>
<dbReference type="EMBL" id="OMOF01000182">
    <property type="protein sequence ID" value="SPF42385.1"/>
    <property type="molecule type" value="Genomic_DNA"/>
</dbReference>
<evidence type="ECO:0000313" key="2">
    <source>
        <dbReference type="Proteomes" id="UP000238916"/>
    </source>
</evidence>